<comment type="function">
    <text evidence="4">Catalyzes the reduction of 1-pyrroline-5-carboxylate (PCA) to L-proline.</text>
</comment>
<sequence length="266" mass="28450">METTSIQIAIVGAGNMGGAIARGLSKGQLIQSKNIRVSDVSQANLDAIKAFAPEITVSTSNRDIIRNADIIVLAVKPWLVEIISEEIENLLDYKKQIIVSIAAGVDFAQLTGLFSTDATLFRVIPNTAIDVMQSVSTISSFNAGKEQEDLIVSLFAELGKAFLVPESQLNAFMSLSSCGIAYAFRYIRAATEGGVEMGIYPHVAKEVVIQTLRGAIELLEANNSHPEVEIDKVTTPGGITIKGLNEMEANGFSNAVIKGLKASHLK</sequence>
<dbReference type="PANTHER" id="PTHR11645">
    <property type="entry name" value="PYRROLINE-5-CARBOXYLATE REDUCTASE"/>
    <property type="match status" value="1"/>
</dbReference>
<dbReference type="Proteomes" id="UP000008718">
    <property type="component" value="Chromosome"/>
</dbReference>
<evidence type="ECO:0000256" key="4">
    <source>
        <dbReference type="HAMAP-Rule" id="MF_01925"/>
    </source>
</evidence>
<keyword evidence="4" id="KW-0963">Cytoplasm</keyword>
<feature type="binding site" evidence="6">
    <location>
        <begin position="74"/>
        <end position="77"/>
    </location>
    <ligand>
        <name>NADP(+)</name>
        <dbReference type="ChEBI" id="CHEBI:58349"/>
    </ligand>
</feature>
<dbReference type="SUPFAM" id="SSF48179">
    <property type="entry name" value="6-phosphogluconate dehydrogenase C-terminal domain-like"/>
    <property type="match status" value="1"/>
</dbReference>
<evidence type="ECO:0000256" key="3">
    <source>
        <dbReference type="ARBA" id="ARBA00023002"/>
    </source>
</evidence>
<dbReference type="PANTHER" id="PTHR11645:SF0">
    <property type="entry name" value="PYRROLINE-5-CARBOXYLATE REDUCTASE 3"/>
    <property type="match status" value="1"/>
</dbReference>
<dbReference type="AlphaFoldDB" id="E4T606"/>
<reference evidence="9 10" key="2">
    <citation type="journal article" date="2011" name="Stand. Genomic Sci.">
        <title>Complete genome sequence of Paludibacter propionicigenes type strain (WB4).</title>
        <authorList>
            <person name="Gronow S."/>
            <person name="Munk C."/>
            <person name="Lapidus A."/>
            <person name="Nolan M."/>
            <person name="Lucas S."/>
            <person name="Hammon N."/>
            <person name="Deshpande S."/>
            <person name="Cheng J.F."/>
            <person name="Tapia R."/>
            <person name="Han C."/>
            <person name="Goodwin L."/>
            <person name="Pitluck S."/>
            <person name="Liolios K."/>
            <person name="Ivanova N."/>
            <person name="Mavromatis K."/>
            <person name="Mikhailova N."/>
            <person name="Pati A."/>
            <person name="Chen A."/>
            <person name="Palaniappan K."/>
            <person name="Land M."/>
            <person name="Hauser L."/>
            <person name="Chang Y.J."/>
            <person name="Jeffries C.D."/>
            <person name="Brambilla E."/>
            <person name="Rohde M."/>
            <person name="Goker M."/>
            <person name="Detter J.C."/>
            <person name="Woyke T."/>
            <person name="Bristow J."/>
            <person name="Eisen J.A."/>
            <person name="Markowitz V."/>
            <person name="Hugenholtz P."/>
            <person name="Kyrpides N.C."/>
            <person name="Klenk H.P."/>
        </authorList>
    </citation>
    <scope>NUCLEOTIDE SEQUENCE [LARGE SCALE GENOMIC DNA]</scope>
    <source>
        <strain evidence="10">DSM 17365 / JCM 13257 / WB4</strain>
    </source>
</reference>
<evidence type="ECO:0000256" key="5">
    <source>
        <dbReference type="NCBIfam" id="TIGR00112"/>
    </source>
</evidence>
<gene>
    <name evidence="4" type="primary">proC</name>
    <name evidence="9" type="ordered locus">Palpr_2013</name>
</gene>
<name>E4T606_PALPW</name>
<dbReference type="SUPFAM" id="SSF51735">
    <property type="entry name" value="NAD(P)-binding Rossmann-fold domains"/>
    <property type="match status" value="1"/>
</dbReference>
<dbReference type="EC" id="1.5.1.2" evidence="4 5"/>
<dbReference type="Gene3D" id="3.40.50.720">
    <property type="entry name" value="NAD(P)-binding Rossmann-like Domain"/>
    <property type="match status" value="1"/>
</dbReference>
<feature type="domain" description="Pyrroline-5-carboxylate reductase catalytic N-terminal" evidence="7">
    <location>
        <begin position="7"/>
        <end position="104"/>
    </location>
</feature>
<dbReference type="InterPro" id="IPR028939">
    <property type="entry name" value="P5C_Rdtase_cat_N"/>
</dbReference>
<dbReference type="HOGENOM" id="CLU_042344_1_2_10"/>
<dbReference type="eggNOG" id="COG0345">
    <property type="taxonomic scope" value="Bacteria"/>
</dbReference>
<dbReference type="PIRSF" id="PIRSF000193">
    <property type="entry name" value="Pyrrol-5-carb_rd"/>
    <property type="match status" value="1"/>
</dbReference>
<accession>E4T606</accession>
<evidence type="ECO:0000256" key="1">
    <source>
        <dbReference type="ARBA" id="ARBA00005525"/>
    </source>
</evidence>
<keyword evidence="4" id="KW-0641">Proline biosynthesis</keyword>
<evidence type="ECO:0000259" key="8">
    <source>
        <dbReference type="Pfam" id="PF14748"/>
    </source>
</evidence>
<proteinExistence type="inferred from homology"/>
<dbReference type="Pfam" id="PF03807">
    <property type="entry name" value="F420_oxidored"/>
    <property type="match status" value="1"/>
</dbReference>
<dbReference type="Pfam" id="PF14748">
    <property type="entry name" value="P5CR_dimer"/>
    <property type="match status" value="1"/>
</dbReference>
<protein>
    <recommendedName>
        <fullName evidence="4 5">Pyrroline-5-carboxylate reductase</fullName>
        <shortName evidence="4">P5C reductase</shortName>
        <shortName evidence="4">P5CR</shortName>
        <ecNumber evidence="4 5">1.5.1.2</ecNumber>
    </recommendedName>
    <alternativeName>
        <fullName evidence="4">PCA reductase</fullName>
    </alternativeName>
</protein>
<dbReference type="InterPro" id="IPR029036">
    <property type="entry name" value="P5CR_dimer"/>
</dbReference>
<dbReference type="UniPathway" id="UPA00098">
    <property type="reaction ID" value="UER00361"/>
</dbReference>
<dbReference type="Gene3D" id="1.10.3730.10">
    <property type="entry name" value="ProC C-terminal domain-like"/>
    <property type="match status" value="1"/>
</dbReference>
<dbReference type="NCBIfam" id="TIGR00112">
    <property type="entry name" value="proC"/>
    <property type="match status" value="1"/>
</dbReference>
<feature type="domain" description="Pyrroline-5-carboxylate reductase dimerisation" evidence="8">
    <location>
        <begin position="166"/>
        <end position="264"/>
    </location>
</feature>
<evidence type="ECO:0000256" key="6">
    <source>
        <dbReference type="PIRSR" id="PIRSR000193-1"/>
    </source>
</evidence>
<dbReference type="InterPro" id="IPR008927">
    <property type="entry name" value="6-PGluconate_DH-like_C_sf"/>
</dbReference>
<dbReference type="HAMAP" id="MF_01925">
    <property type="entry name" value="P5C_reductase"/>
    <property type="match status" value="1"/>
</dbReference>
<reference key="1">
    <citation type="submission" date="2010-11" db="EMBL/GenBank/DDBJ databases">
        <title>The complete genome of Paludibacter propionicigenes DSM 17365.</title>
        <authorList>
            <consortium name="US DOE Joint Genome Institute (JGI-PGF)"/>
            <person name="Lucas S."/>
            <person name="Copeland A."/>
            <person name="Lapidus A."/>
            <person name="Bruce D."/>
            <person name="Goodwin L."/>
            <person name="Pitluck S."/>
            <person name="Kyrpides N."/>
            <person name="Mavromatis K."/>
            <person name="Ivanova N."/>
            <person name="Munk A.C."/>
            <person name="Brettin T."/>
            <person name="Detter J.C."/>
            <person name="Han C."/>
            <person name="Tapia R."/>
            <person name="Land M."/>
            <person name="Hauser L."/>
            <person name="Markowitz V."/>
            <person name="Cheng J.-F."/>
            <person name="Hugenholtz P."/>
            <person name="Woyke T."/>
            <person name="Wu D."/>
            <person name="Gronow S."/>
            <person name="Wellnitz S."/>
            <person name="Brambilla E."/>
            <person name="Klenk H.-P."/>
            <person name="Eisen J.A."/>
        </authorList>
    </citation>
    <scope>NUCLEOTIDE SEQUENCE</scope>
    <source>
        <strain>WB4</strain>
    </source>
</reference>
<comment type="catalytic activity">
    <reaction evidence="4">
        <text>L-proline + NADP(+) = (S)-1-pyrroline-5-carboxylate + NADPH + 2 H(+)</text>
        <dbReference type="Rhea" id="RHEA:14109"/>
        <dbReference type="ChEBI" id="CHEBI:15378"/>
        <dbReference type="ChEBI" id="CHEBI:17388"/>
        <dbReference type="ChEBI" id="CHEBI:57783"/>
        <dbReference type="ChEBI" id="CHEBI:58349"/>
        <dbReference type="ChEBI" id="CHEBI:60039"/>
        <dbReference type="EC" id="1.5.1.2"/>
    </reaction>
</comment>
<dbReference type="InterPro" id="IPR000304">
    <property type="entry name" value="Pyrroline-COOH_reductase"/>
</dbReference>
<dbReference type="EMBL" id="CP002345">
    <property type="protein sequence ID" value="ADQ80150.1"/>
    <property type="molecule type" value="Genomic_DNA"/>
</dbReference>
<keyword evidence="2 4" id="KW-0521">NADP</keyword>
<evidence type="ECO:0000313" key="9">
    <source>
        <dbReference type="EMBL" id="ADQ80150.1"/>
    </source>
</evidence>
<evidence type="ECO:0000256" key="2">
    <source>
        <dbReference type="ARBA" id="ARBA00022857"/>
    </source>
</evidence>
<dbReference type="STRING" id="694427.Palpr_2013"/>
<evidence type="ECO:0000313" key="10">
    <source>
        <dbReference type="Proteomes" id="UP000008718"/>
    </source>
</evidence>
<organism evidence="9 10">
    <name type="scientific">Paludibacter propionicigenes (strain DSM 17365 / JCM 13257 / WB4)</name>
    <dbReference type="NCBI Taxonomy" id="694427"/>
    <lineage>
        <taxon>Bacteria</taxon>
        <taxon>Pseudomonadati</taxon>
        <taxon>Bacteroidota</taxon>
        <taxon>Bacteroidia</taxon>
        <taxon>Bacteroidales</taxon>
        <taxon>Paludibacteraceae</taxon>
        <taxon>Paludibacter</taxon>
    </lineage>
</organism>
<feature type="binding site" evidence="6">
    <location>
        <position position="61"/>
    </location>
    <ligand>
        <name>NADPH</name>
        <dbReference type="ChEBI" id="CHEBI:57783"/>
    </ligand>
</feature>
<dbReference type="GO" id="GO:0004735">
    <property type="term" value="F:pyrroline-5-carboxylate reductase activity"/>
    <property type="evidence" value="ECO:0007669"/>
    <property type="project" value="UniProtKB-UniRule"/>
</dbReference>
<keyword evidence="10" id="KW-1185">Reference proteome</keyword>
<keyword evidence="4" id="KW-0028">Amino-acid biosynthesis</keyword>
<comment type="subcellular location">
    <subcellularLocation>
        <location evidence="4">Cytoplasm</location>
    </subcellularLocation>
</comment>
<dbReference type="KEGG" id="ppn:Palpr_2013"/>
<dbReference type="InterPro" id="IPR036291">
    <property type="entry name" value="NAD(P)-bd_dom_sf"/>
</dbReference>
<comment type="pathway">
    <text evidence="4">Amino-acid biosynthesis; L-proline biosynthesis; L-proline from L-glutamate 5-semialdehyde: step 1/1.</text>
</comment>
<dbReference type="GO" id="GO:0005737">
    <property type="term" value="C:cytoplasm"/>
    <property type="evidence" value="ECO:0007669"/>
    <property type="project" value="UniProtKB-SubCell"/>
</dbReference>
<dbReference type="GO" id="GO:0055129">
    <property type="term" value="P:L-proline biosynthetic process"/>
    <property type="evidence" value="ECO:0007669"/>
    <property type="project" value="UniProtKB-UniRule"/>
</dbReference>
<comment type="catalytic activity">
    <reaction evidence="4">
        <text>L-proline + NAD(+) = (S)-1-pyrroline-5-carboxylate + NADH + 2 H(+)</text>
        <dbReference type="Rhea" id="RHEA:14105"/>
        <dbReference type="ChEBI" id="CHEBI:15378"/>
        <dbReference type="ChEBI" id="CHEBI:17388"/>
        <dbReference type="ChEBI" id="CHEBI:57540"/>
        <dbReference type="ChEBI" id="CHEBI:57945"/>
        <dbReference type="ChEBI" id="CHEBI:60039"/>
        <dbReference type="EC" id="1.5.1.2"/>
    </reaction>
</comment>
<keyword evidence="3 4" id="KW-0560">Oxidoreductase</keyword>
<comment type="similarity">
    <text evidence="1 4">Belongs to the pyrroline-5-carboxylate reductase family.</text>
</comment>
<evidence type="ECO:0000259" key="7">
    <source>
        <dbReference type="Pfam" id="PF03807"/>
    </source>
</evidence>